<dbReference type="Gene3D" id="3.30.70.100">
    <property type="match status" value="1"/>
</dbReference>
<dbReference type="Proteomes" id="UP001184614">
    <property type="component" value="Unassembled WGS sequence"/>
</dbReference>
<evidence type="ECO:0000256" key="2">
    <source>
        <dbReference type="ARBA" id="ARBA00023235"/>
    </source>
</evidence>
<keyword evidence="3 5" id="KW-0119">Carbohydrate metabolism</keyword>
<dbReference type="InterPro" id="IPR011008">
    <property type="entry name" value="Dimeric_a/b-barrel"/>
</dbReference>
<dbReference type="GO" id="GO:0062192">
    <property type="term" value="F:L-rhamnose mutarotase activity"/>
    <property type="evidence" value="ECO:0007669"/>
    <property type="project" value="UniProtKB-EC"/>
</dbReference>
<evidence type="ECO:0000313" key="7">
    <source>
        <dbReference type="EMBL" id="MDR6433859.1"/>
    </source>
</evidence>
<proteinExistence type="inferred from homology"/>
<evidence type="ECO:0000256" key="4">
    <source>
        <dbReference type="ARBA" id="ARBA00023308"/>
    </source>
</evidence>
<comment type="catalytic activity">
    <reaction evidence="5">
        <text>alpha-L-rhamnose = beta-L-rhamnose</text>
        <dbReference type="Rhea" id="RHEA:25584"/>
        <dbReference type="ChEBI" id="CHEBI:27586"/>
        <dbReference type="ChEBI" id="CHEBI:27907"/>
        <dbReference type="EC" id="5.1.3.32"/>
    </reaction>
</comment>
<feature type="binding site" evidence="5">
    <location>
        <position position="20"/>
    </location>
    <ligand>
        <name>substrate</name>
    </ligand>
</feature>
<dbReference type="NCBIfam" id="TIGR02625">
    <property type="entry name" value="YiiL_rotase"/>
    <property type="match status" value="1"/>
</dbReference>
<comment type="subunit">
    <text evidence="5">Homodimer.</text>
</comment>
<comment type="function">
    <text evidence="5">Involved in the anomeric conversion of L-rhamnose.</text>
</comment>
<dbReference type="InterPro" id="IPR008000">
    <property type="entry name" value="Rham/fucose_mutarotase"/>
</dbReference>
<dbReference type="SUPFAM" id="SSF54909">
    <property type="entry name" value="Dimeric alpha+beta barrel"/>
    <property type="match status" value="1"/>
</dbReference>
<evidence type="ECO:0000256" key="1">
    <source>
        <dbReference type="ARBA" id="ARBA00022490"/>
    </source>
</evidence>
<dbReference type="InterPro" id="IPR013448">
    <property type="entry name" value="L-rhamnose_mutarotase"/>
</dbReference>
<evidence type="ECO:0000256" key="3">
    <source>
        <dbReference type="ARBA" id="ARBA00023277"/>
    </source>
</evidence>
<protein>
    <recommendedName>
        <fullName evidence="5 6">L-rhamnose mutarotase</fullName>
        <ecNumber evidence="5 6">5.1.3.32</ecNumber>
    </recommendedName>
    <alternativeName>
        <fullName evidence="5">Rhamnose 1-epimerase</fullName>
    </alternativeName>
    <alternativeName>
        <fullName evidence="5">Type-3 mutarotase</fullName>
    </alternativeName>
</protein>
<dbReference type="Pfam" id="PF05336">
    <property type="entry name" value="rhaM"/>
    <property type="match status" value="1"/>
</dbReference>
<keyword evidence="1 5" id="KW-0963">Cytoplasm</keyword>
<feature type="binding site" evidence="5">
    <location>
        <position position="43"/>
    </location>
    <ligand>
        <name>substrate</name>
    </ligand>
</feature>
<accession>A0ABU1MCT7</accession>
<comment type="subcellular location">
    <subcellularLocation>
        <location evidence="5">Cytoplasm</location>
    </subcellularLocation>
</comment>
<dbReference type="PANTHER" id="PTHR34389">
    <property type="entry name" value="L-RHAMNOSE MUTAROTASE"/>
    <property type="match status" value="1"/>
</dbReference>
<feature type="active site" description="Proton donor" evidence="5">
    <location>
        <position position="24"/>
    </location>
</feature>
<comment type="similarity">
    <text evidence="5">Belongs to the rhamnose mutarotase family.</text>
</comment>
<comment type="pathway">
    <text evidence="5">Carbohydrate metabolism; L-rhamnose metabolism.</text>
</comment>
<dbReference type="RefSeq" id="WP_310014963.1">
    <property type="nucleotide sequence ID" value="NZ_JAVDQT010000007.1"/>
</dbReference>
<dbReference type="EMBL" id="JAVDQT010000007">
    <property type="protein sequence ID" value="MDR6433859.1"/>
    <property type="molecule type" value="Genomic_DNA"/>
</dbReference>
<reference evidence="7 8" key="1">
    <citation type="submission" date="2023-07" db="EMBL/GenBank/DDBJ databases">
        <title>Sorghum-associated microbial communities from plants grown in Nebraska, USA.</title>
        <authorList>
            <person name="Schachtman D."/>
        </authorList>
    </citation>
    <scope>NUCLEOTIDE SEQUENCE [LARGE SCALE GENOMIC DNA]</scope>
    <source>
        <strain evidence="7 8">DS1730</strain>
    </source>
</reference>
<evidence type="ECO:0000256" key="5">
    <source>
        <dbReference type="HAMAP-Rule" id="MF_01663"/>
    </source>
</evidence>
<evidence type="ECO:0000256" key="6">
    <source>
        <dbReference type="NCBIfam" id="TIGR02625"/>
    </source>
</evidence>
<keyword evidence="4 5" id="KW-0684">Rhamnose metabolism</keyword>
<organism evidence="7 8">
    <name type="scientific">Brucella pseudogrignonensis</name>
    <dbReference type="NCBI Taxonomy" id="419475"/>
    <lineage>
        <taxon>Bacteria</taxon>
        <taxon>Pseudomonadati</taxon>
        <taxon>Pseudomonadota</taxon>
        <taxon>Alphaproteobacteria</taxon>
        <taxon>Hyphomicrobiales</taxon>
        <taxon>Brucellaceae</taxon>
        <taxon>Brucella/Ochrobactrum group</taxon>
        <taxon>Brucella</taxon>
    </lineage>
</organism>
<keyword evidence="2 5" id="KW-0413">Isomerase</keyword>
<dbReference type="EC" id="5.1.3.32" evidence="5 6"/>
<gene>
    <name evidence="5" type="primary">rhaM</name>
    <name evidence="7" type="ORF">J2782_003605</name>
</gene>
<comment type="caution">
    <text evidence="7">The sequence shown here is derived from an EMBL/GenBank/DDBJ whole genome shotgun (WGS) entry which is preliminary data.</text>
</comment>
<dbReference type="PANTHER" id="PTHR34389:SF2">
    <property type="entry name" value="L-RHAMNOSE MUTAROTASE"/>
    <property type="match status" value="1"/>
</dbReference>
<name>A0ABU1MCT7_9HYPH</name>
<feature type="binding site" evidence="5">
    <location>
        <begin position="78"/>
        <end position="79"/>
    </location>
    <ligand>
        <name>substrate</name>
    </ligand>
</feature>
<evidence type="ECO:0000313" key="8">
    <source>
        <dbReference type="Proteomes" id="UP001184614"/>
    </source>
</evidence>
<sequence length="106" mass="12520">MTTERYAFRMKLHAGQEAEYRRRHDEIWPELVDLLHEAGVSDYSIWLDEETHLLFGTLTRTKTHSMASLPDHPIMKKWWAHMADIMETNTDNSPVSIDLKPVFHML</sequence>
<dbReference type="HAMAP" id="MF_01663">
    <property type="entry name" value="L_rham_rotase"/>
    <property type="match status" value="1"/>
</dbReference>
<keyword evidence="8" id="KW-1185">Reference proteome</keyword>